<keyword evidence="7" id="KW-1185">Reference proteome</keyword>
<organism evidence="6 7">
    <name type="scientific">Frondihabitans sucicola</name>
    <dbReference type="NCBI Taxonomy" id="1268041"/>
    <lineage>
        <taxon>Bacteria</taxon>
        <taxon>Bacillati</taxon>
        <taxon>Actinomycetota</taxon>
        <taxon>Actinomycetes</taxon>
        <taxon>Micrococcales</taxon>
        <taxon>Microbacteriaceae</taxon>
        <taxon>Frondihabitans</taxon>
    </lineage>
</organism>
<dbReference type="PROSITE" id="PS50977">
    <property type="entry name" value="HTH_TETR_2"/>
    <property type="match status" value="1"/>
</dbReference>
<sequence length="160" mass="17211">MAEPTRKTRVDSDRNRVRLRASAARAIRSGGLDVSMRAIARDAGVGIATAYRHFPTKGDLLEAVLAERVAECVLVLRDALDEPDPWTALKTVVGWFAELQISDPGLLRTLLDASAGGAPFAQARSEHAAALDLLVRRAAGARATPRHLLGTTRPLGAKRR</sequence>
<protein>
    <recommendedName>
        <fullName evidence="5">HTH tetR-type domain-containing protein</fullName>
    </recommendedName>
</protein>
<evidence type="ECO:0000313" key="6">
    <source>
        <dbReference type="EMBL" id="BDZ48502.1"/>
    </source>
</evidence>
<proteinExistence type="predicted"/>
<dbReference type="RefSeq" id="WP_286345466.1">
    <property type="nucleotide sequence ID" value="NZ_AP027732.1"/>
</dbReference>
<reference evidence="7" key="1">
    <citation type="journal article" date="2019" name="Int. J. Syst. Evol. Microbiol.">
        <title>The Global Catalogue of Microorganisms (GCM) 10K type strain sequencing project: providing services to taxonomists for standard genome sequencing and annotation.</title>
        <authorList>
            <consortium name="The Broad Institute Genomics Platform"/>
            <consortium name="The Broad Institute Genome Sequencing Center for Infectious Disease"/>
            <person name="Wu L."/>
            <person name="Ma J."/>
        </authorList>
    </citation>
    <scope>NUCLEOTIDE SEQUENCE [LARGE SCALE GENOMIC DNA]</scope>
    <source>
        <strain evidence="7">NBRC 108728</strain>
    </source>
</reference>
<dbReference type="SUPFAM" id="SSF46689">
    <property type="entry name" value="Homeodomain-like"/>
    <property type="match status" value="1"/>
</dbReference>
<evidence type="ECO:0000256" key="4">
    <source>
        <dbReference type="PROSITE-ProRule" id="PRU00335"/>
    </source>
</evidence>
<feature type="DNA-binding region" description="H-T-H motif" evidence="4">
    <location>
        <begin position="35"/>
        <end position="54"/>
    </location>
</feature>
<dbReference type="PANTHER" id="PTHR30055:SF234">
    <property type="entry name" value="HTH-TYPE TRANSCRIPTIONAL REGULATOR BETI"/>
    <property type="match status" value="1"/>
</dbReference>
<dbReference type="Pfam" id="PF00440">
    <property type="entry name" value="TetR_N"/>
    <property type="match status" value="1"/>
</dbReference>
<dbReference type="InterPro" id="IPR050109">
    <property type="entry name" value="HTH-type_TetR-like_transc_reg"/>
</dbReference>
<evidence type="ECO:0000313" key="7">
    <source>
        <dbReference type="Proteomes" id="UP001321486"/>
    </source>
</evidence>
<dbReference type="EMBL" id="AP027732">
    <property type="protein sequence ID" value="BDZ48502.1"/>
    <property type="molecule type" value="Genomic_DNA"/>
</dbReference>
<evidence type="ECO:0000256" key="1">
    <source>
        <dbReference type="ARBA" id="ARBA00023015"/>
    </source>
</evidence>
<keyword evidence="2 4" id="KW-0238">DNA-binding</keyword>
<evidence type="ECO:0000259" key="5">
    <source>
        <dbReference type="PROSITE" id="PS50977"/>
    </source>
</evidence>
<feature type="domain" description="HTH tetR-type" evidence="5">
    <location>
        <begin position="13"/>
        <end position="72"/>
    </location>
</feature>
<dbReference type="PROSITE" id="PS01081">
    <property type="entry name" value="HTH_TETR_1"/>
    <property type="match status" value="1"/>
</dbReference>
<dbReference type="Gene3D" id="1.10.357.10">
    <property type="entry name" value="Tetracycline Repressor, domain 2"/>
    <property type="match status" value="1"/>
</dbReference>
<dbReference type="InterPro" id="IPR023772">
    <property type="entry name" value="DNA-bd_HTH_TetR-type_CS"/>
</dbReference>
<evidence type="ECO:0000256" key="3">
    <source>
        <dbReference type="ARBA" id="ARBA00023163"/>
    </source>
</evidence>
<dbReference type="Proteomes" id="UP001321486">
    <property type="component" value="Chromosome"/>
</dbReference>
<name>A0ABM8GJF4_9MICO</name>
<keyword evidence="3" id="KW-0804">Transcription</keyword>
<evidence type="ECO:0000256" key="2">
    <source>
        <dbReference type="ARBA" id="ARBA00023125"/>
    </source>
</evidence>
<dbReference type="PANTHER" id="PTHR30055">
    <property type="entry name" value="HTH-TYPE TRANSCRIPTIONAL REGULATOR RUTR"/>
    <property type="match status" value="1"/>
</dbReference>
<accession>A0ABM8GJF4</accession>
<gene>
    <name evidence="6" type="ORF">GCM10025867_07430</name>
</gene>
<dbReference type="InterPro" id="IPR001647">
    <property type="entry name" value="HTH_TetR"/>
</dbReference>
<dbReference type="InterPro" id="IPR009057">
    <property type="entry name" value="Homeodomain-like_sf"/>
</dbReference>
<keyword evidence="1" id="KW-0805">Transcription regulation</keyword>